<evidence type="ECO:0000313" key="5">
    <source>
        <dbReference type="EMBL" id="VVE07501.1"/>
    </source>
</evidence>
<dbReference type="InterPro" id="IPR001867">
    <property type="entry name" value="OmpR/PhoB-type_DNA-bd"/>
</dbReference>
<accession>A0A5E4V5Z9</accession>
<proteinExistence type="predicted"/>
<name>A0A5E4V5Z9_9BURK</name>
<feature type="region of interest" description="Disordered" evidence="3">
    <location>
        <begin position="99"/>
        <end position="129"/>
    </location>
</feature>
<dbReference type="InterPro" id="IPR036388">
    <property type="entry name" value="WH-like_DNA-bd_sf"/>
</dbReference>
<sequence length="291" mass="32795">MPMSSFELDDVTNLVQRQGIAARLSEQEKRLLVLLATHAGTSLDKRVLMEALWGRRAQWMEDAAIVQLISRLRRSLAPLGLQRAIVTVARVGYRFDPPVGNAQASRNTRTSPAAPTTPATPNASASPSHDALLQHCVAREGHGEVSRHGIVVQIPQIEYRLLRALLSPPHVVHDKRTLITQLWPDRPNQDDTNLMQVVSRLRRKLIPLGLHRHIVTVPRMGYRFAPSAAAPVTSIDQSGDARASDAGHRQVLHRRIHRCLHQCIHQCITSCLRRVKRSLAWLTRHLRWYGR</sequence>
<dbReference type="PROSITE" id="PS51755">
    <property type="entry name" value="OMPR_PHOB"/>
    <property type="match status" value="2"/>
</dbReference>
<dbReference type="GO" id="GO:0006355">
    <property type="term" value="P:regulation of DNA-templated transcription"/>
    <property type="evidence" value="ECO:0007669"/>
    <property type="project" value="InterPro"/>
</dbReference>
<dbReference type="SUPFAM" id="SSF46894">
    <property type="entry name" value="C-terminal effector domain of the bipartite response regulators"/>
    <property type="match status" value="2"/>
</dbReference>
<dbReference type="InterPro" id="IPR016032">
    <property type="entry name" value="Sig_transdc_resp-reg_C-effctor"/>
</dbReference>
<feature type="DNA-binding region" description="OmpR/PhoB-type" evidence="2">
    <location>
        <begin position="1"/>
        <end position="97"/>
    </location>
</feature>
<organism evidence="5 6">
    <name type="scientific">Pandoraea iniqua</name>
    <dbReference type="NCBI Taxonomy" id="2508288"/>
    <lineage>
        <taxon>Bacteria</taxon>
        <taxon>Pseudomonadati</taxon>
        <taxon>Pseudomonadota</taxon>
        <taxon>Betaproteobacteria</taxon>
        <taxon>Burkholderiales</taxon>
        <taxon>Burkholderiaceae</taxon>
        <taxon>Pandoraea</taxon>
    </lineage>
</organism>
<dbReference type="Pfam" id="PF00486">
    <property type="entry name" value="Trans_reg_C"/>
    <property type="match status" value="2"/>
</dbReference>
<dbReference type="EMBL" id="CABPSI010000002">
    <property type="protein sequence ID" value="VVE07501.1"/>
    <property type="molecule type" value="Genomic_DNA"/>
</dbReference>
<reference evidence="5 6" key="1">
    <citation type="submission" date="2019-08" db="EMBL/GenBank/DDBJ databases">
        <authorList>
            <person name="Peeters C."/>
        </authorList>
    </citation>
    <scope>NUCLEOTIDE SEQUENCE [LARGE SCALE GENOMIC DNA]</scope>
    <source>
        <strain evidence="5 6">LMG 31115</strain>
    </source>
</reference>
<evidence type="ECO:0000259" key="4">
    <source>
        <dbReference type="PROSITE" id="PS51755"/>
    </source>
</evidence>
<evidence type="ECO:0000313" key="6">
    <source>
        <dbReference type="Proteomes" id="UP000333828"/>
    </source>
</evidence>
<dbReference type="SMART" id="SM00862">
    <property type="entry name" value="Trans_reg_C"/>
    <property type="match status" value="2"/>
</dbReference>
<dbReference type="CDD" id="cd00383">
    <property type="entry name" value="trans_reg_C"/>
    <property type="match status" value="2"/>
</dbReference>
<dbReference type="GO" id="GO:0003677">
    <property type="term" value="F:DNA binding"/>
    <property type="evidence" value="ECO:0007669"/>
    <property type="project" value="UniProtKB-UniRule"/>
</dbReference>
<feature type="domain" description="OmpR/PhoB-type" evidence="4">
    <location>
        <begin position="124"/>
        <end position="226"/>
    </location>
</feature>
<feature type="compositionally biased region" description="Low complexity" evidence="3">
    <location>
        <begin position="106"/>
        <end position="128"/>
    </location>
</feature>
<dbReference type="Proteomes" id="UP000333828">
    <property type="component" value="Unassembled WGS sequence"/>
</dbReference>
<dbReference type="Gene3D" id="1.10.10.10">
    <property type="entry name" value="Winged helix-like DNA-binding domain superfamily/Winged helix DNA-binding domain"/>
    <property type="match status" value="2"/>
</dbReference>
<dbReference type="AlphaFoldDB" id="A0A5E4V5Z9"/>
<keyword evidence="1 2" id="KW-0238">DNA-binding</keyword>
<evidence type="ECO:0000256" key="2">
    <source>
        <dbReference type="PROSITE-ProRule" id="PRU01091"/>
    </source>
</evidence>
<dbReference type="RefSeq" id="WP_174996064.1">
    <property type="nucleotide sequence ID" value="NZ_CABPSI010000002.1"/>
</dbReference>
<dbReference type="GO" id="GO:0000160">
    <property type="term" value="P:phosphorelay signal transduction system"/>
    <property type="evidence" value="ECO:0007669"/>
    <property type="project" value="InterPro"/>
</dbReference>
<evidence type="ECO:0000256" key="1">
    <source>
        <dbReference type="ARBA" id="ARBA00023125"/>
    </source>
</evidence>
<feature type="DNA-binding region" description="OmpR/PhoB-type" evidence="2">
    <location>
        <begin position="124"/>
        <end position="226"/>
    </location>
</feature>
<feature type="domain" description="OmpR/PhoB-type" evidence="4">
    <location>
        <begin position="1"/>
        <end position="97"/>
    </location>
</feature>
<keyword evidence="6" id="KW-1185">Reference proteome</keyword>
<evidence type="ECO:0000256" key="3">
    <source>
        <dbReference type="SAM" id="MobiDB-lite"/>
    </source>
</evidence>
<protein>
    <recommendedName>
        <fullName evidence="4">OmpR/PhoB-type domain-containing protein</fullName>
    </recommendedName>
</protein>
<gene>
    <name evidence="5" type="ORF">PIN31115_02448</name>
</gene>